<comment type="caution">
    <text evidence="2">The sequence shown here is derived from an EMBL/GenBank/DDBJ whole genome shotgun (WGS) entry which is preliminary data.</text>
</comment>
<gene>
    <name evidence="2" type="ORF">CEE75_13030</name>
</gene>
<dbReference type="RefSeq" id="WP_133476828.1">
    <property type="nucleotide sequence ID" value="NZ_NKLP01000292.1"/>
</dbReference>
<evidence type="ECO:0000313" key="2">
    <source>
        <dbReference type="EMBL" id="TDN28411.1"/>
    </source>
</evidence>
<feature type="region of interest" description="Disordered" evidence="1">
    <location>
        <begin position="78"/>
        <end position="98"/>
    </location>
</feature>
<protein>
    <submittedName>
        <fullName evidence="2">Uncharacterized protein</fullName>
    </submittedName>
</protein>
<dbReference type="Proteomes" id="UP000295195">
    <property type="component" value="Unassembled WGS sequence"/>
</dbReference>
<reference evidence="2 3" key="1">
    <citation type="submission" date="2017-06" db="EMBL/GenBank/DDBJ databases">
        <authorList>
            <person name="Swanenburg J."/>
            <person name="Kort R."/>
        </authorList>
    </citation>
    <scope>NUCLEOTIDE SEQUENCE [LARGE SCALE GENOMIC DNA]</scope>
    <source>
        <strain evidence="2 3">RL05</strain>
    </source>
</reference>
<feature type="compositionally biased region" description="Polar residues" evidence="1">
    <location>
        <begin position="182"/>
        <end position="192"/>
    </location>
</feature>
<sequence>MSLLVIICIAAGFFFYYKKRKNEMEEQKNEQKSSFGHHLQSKASYTTIIPTDIRSKNAIDAYLNSNRSSIKPLNQSNVDYSEQEQDKEANFQKEEIAPDDLLVNSKTGEIVTPDMAFNSEKDLNPNAVEESDTVVPADSDTTVAKKHKISSSNRAISSSEGNSESSTISQKSKVNTKDWKQKNNQAINDLIN</sequence>
<proteinExistence type="predicted"/>
<accession>A0A4R6CQ17</accession>
<feature type="region of interest" description="Disordered" evidence="1">
    <location>
        <begin position="115"/>
        <end position="192"/>
    </location>
</feature>
<evidence type="ECO:0000256" key="1">
    <source>
        <dbReference type="SAM" id="MobiDB-lite"/>
    </source>
</evidence>
<feature type="compositionally biased region" description="Low complexity" evidence="1">
    <location>
        <begin position="150"/>
        <end position="169"/>
    </location>
</feature>
<dbReference type="AlphaFoldDB" id="A0A4R6CQ17"/>
<organism evidence="2 3">
    <name type="scientific">Lactobacillus crispatus</name>
    <dbReference type="NCBI Taxonomy" id="47770"/>
    <lineage>
        <taxon>Bacteria</taxon>
        <taxon>Bacillati</taxon>
        <taxon>Bacillota</taxon>
        <taxon>Bacilli</taxon>
        <taxon>Lactobacillales</taxon>
        <taxon>Lactobacillaceae</taxon>
        <taxon>Lactobacillus</taxon>
    </lineage>
</organism>
<feature type="compositionally biased region" description="Basic and acidic residues" evidence="1">
    <location>
        <begin position="84"/>
        <end position="96"/>
    </location>
</feature>
<evidence type="ECO:0000313" key="3">
    <source>
        <dbReference type="Proteomes" id="UP000295195"/>
    </source>
</evidence>
<dbReference type="EMBL" id="NKLP01000292">
    <property type="protein sequence ID" value="TDN28411.1"/>
    <property type="molecule type" value="Genomic_DNA"/>
</dbReference>
<name>A0A4R6CQ17_9LACO</name>